<evidence type="ECO:0000256" key="4">
    <source>
        <dbReference type="SAM" id="SignalP"/>
    </source>
</evidence>
<protein>
    <recommendedName>
        <fullName evidence="10">Polysaccharide lyase family 8 protein</fullName>
    </recommendedName>
</protein>
<dbReference type="SUPFAM" id="SSF48230">
    <property type="entry name" value="Chondroitin AC/alginate lyase"/>
    <property type="match status" value="1"/>
</dbReference>
<keyword evidence="2 4" id="KW-0732">Signal</keyword>
<dbReference type="InterPro" id="IPR012970">
    <property type="entry name" value="Lyase_8_alpha_N"/>
</dbReference>
<dbReference type="GO" id="GO:0016837">
    <property type="term" value="F:carbon-oxygen lyase activity, acting on polysaccharides"/>
    <property type="evidence" value="ECO:0007669"/>
    <property type="project" value="UniProtKB-ARBA"/>
</dbReference>
<comment type="similarity">
    <text evidence="1">Belongs to the polysaccharide lyase 8 family.</text>
</comment>
<name>A0A8H3GZ81_9AGAM</name>
<feature type="chain" id="PRO_5034109087" description="Polysaccharide lyase family 8 protein" evidence="4">
    <location>
        <begin position="25"/>
        <end position="799"/>
    </location>
</feature>
<evidence type="ECO:0000259" key="5">
    <source>
        <dbReference type="Pfam" id="PF02278"/>
    </source>
</evidence>
<reference evidence="8" key="1">
    <citation type="submission" date="2021-01" db="EMBL/GenBank/DDBJ databases">
        <authorList>
            <person name="Kaushik A."/>
        </authorList>
    </citation>
    <scope>NUCLEOTIDE SEQUENCE</scope>
    <source>
        <strain evidence="8">AG1-1C</strain>
    </source>
</reference>
<evidence type="ECO:0008006" key="10">
    <source>
        <dbReference type="Google" id="ProtNLM"/>
    </source>
</evidence>
<evidence type="ECO:0000256" key="1">
    <source>
        <dbReference type="ARBA" id="ARBA00006699"/>
    </source>
</evidence>
<dbReference type="InterPro" id="IPR008929">
    <property type="entry name" value="Chondroitin_lyas"/>
</dbReference>
<dbReference type="Gene3D" id="2.60.220.10">
    <property type="entry name" value="Polysaccharide lyase family 8-like, C-terminal"/>
    <property type="match status" value="1"/>
</dbReference>
<dbReference type="EMBL" id="CAJMWS010001127">
    <property type="protein sequence ID" value="CAE6473793.1"/>
    <property type="molecule type" value="Genomic_DNA"/>
</dbReference>
<dbReference type="InterPro" id="IPR011013">
    <property type="entry name" value="Gal_mutarotase_sf_dom"/>
</dbReference>
<sequence>MVLLSKKVFGLQLVGAVFSSLVHANDLDTIYNRQTELIISTTRVWNGKIQNYIDTLQPDGTWSAINYASGCAARRSSWPASGHWSRLLEMTVAYRGGLPRYKSNAQLRSAIHKAMEYWFNHDYSTIGDGSCMDREQLPGHHCPCGTPGLWGPNWYSNVILIPTRVGEVCVLLRSELTPAELTKCTLMTARAYAPFYRNPQPGYLSGANVMDIAVIGIMAGLLENERAGNATRVADAYGRVHLQALVQPADRVDGIKPDGSFQQHGGLIYNGNYGKDFSNSFIQLEILALGTQFQSIKEVQDSFGRWFESAKWMTYTNVMNNIVHWDLSVVGRFISYPVADGRASADLRMDLSQILNLGKAWSQKDLIDFGSRLTGSDDNSANSGGLIGARMFWSSDYMVHRTAETVTTVKMVSTRTTTSECVNSENPFGFHLSDGVVYTYSTGAEYEDTFAGLDYSIPSGITTDYAATKLECSTATRAGVDPYAGGVQADDVGMAAMRYVNPLTQSFRFYKAWFFFPNNVQHVLVANIQQSSHSTTPVFSVLDQRLRYGDVYLNGEPLPGSGNFTEAGTLWHGGTGYTFPPDQAISTSISVSLQVKSGDWSKIGTSKRPASVKDMFTAWIVHMPPGSKPNSHSSDSNTFPPAEYSVFPATRSSSEFENKAARYRPRTIINSELVSAAMDSHAMILGAAFWKPSGGSVSVKEMGISLEVDRGVVLMLKFEDDTRTKGTIHLADPTHGSGRVNVKITRRDRVMRQRYGEDGCSRHDCSNPKRNGGYEKRDIALHVDLPGGGLAGSTVAKPF</sequence>
<dbReference type="Gene3D" id="2.70.98.10">
    <property type="match status" value="1"/>
</dbReference>
<evidence type="ECO:0000259" key="7">
    <source>
        <dbReference type="Pfam" id="PF08124"/>
    </source>
</evidence>
<dbReference type="InterPro" id="IPR011071">
    <property type="entry name" value="Lyase_8-like_C"/>
</dbReference>
<evidence type="ECO:0000256" key="2">
    <source>
        <dbReference type="ARBA" id="ARBA00022729"/>
    </source>
</evidence>
<feature type="domain" description="Polysaccharide lyase 8 N-terminal alpha-helical" evidence="7">
    <location>
        <begin position="153"/>
        <end position="347"/>
    </location>
</feature>
<dbReference type="InterPro" id="IPR003159">
    <property type="entry name" value="Lyase_8_central_dom"/>
</dbReference>
<dbReference type="Proteomes" id="UP000663846">
    <property type="component" value="Unassembled WGS sequence"/>
</dbReference>
<dbReference type="InterPro" id="IPR038970">
    <property type="entry name" value="Lyase_8"/>
</dbReference>
<dbReference type="Pfam" id="PF02884">
    <property type="entry name" value="Lyase_8_C"/>
    <property type="match status" value="1"/>
</dbReference>
<evidence type="ECO:0000313" key="9">
    <source>
        <dbReference type="Proteomes" id="UP000663846"/>
    </source>
</evidence>
<dbReference type="Pfam" id="PF08124">
    <property type="entry name" value="Lyase_8_N"/>
    <property type="match status" value="1"/>
</dbReference>
<dbReference type="GO" id="GO:0030246">
    <property type="term" value="F:carbohydrate binding"/>
    <property type="evidence" value="ECO:0007669"/>
    <property type="project" value="InterPro"/>
</dbReference>
<evidence type="ECO:0000259" key="6">
    <source>
        <dbReference type="Pfam" id="PF02884"/>
    </source>
</evidence>
<dbReference type="PANTHER" id="PTHR38481">
    <property type="entry name" value="HYALURONATE LYASE"/>
    <property type="match status" value="1"/>
</dbReference>
<dbReference type="GO" id="GO:0005576">
    <property type="term" value="C:extracellular region"/>
    <property type="evidence" value="ECO:0007669"/>
    <property type="project" value="InterPro"/>
</dbReference>
<feature type="domain" description="Polysaccharide lyase family 8 C-terminal" evidence="6">
    <location>
        <begin position="670"/>
        <end position="736"/>
    </location>
</feature>
<dbReference type="InterPro" id="IPR014718">
    <property type="entry name" value="GH-type_carb-bd"/>
</dbReference>
<dbReference type="GO" id="GO:0005975">
    <property type="term" value="P:carbohydrate metabolic process"/>
    <property type="evidence" value="ECO:0007669"/>
    <property type="project" value="InterPro"/>
</dbReference>
<proteinExistence type="inferred from homology"/>
<dbReference type="SUPFAM" id="SSF74650">
    <property type="entry name" value="Galactose mutarotase-like"/>
    <property type="match status" value="1"/>
</dbReference>
<dbReference type="Pfam" id="PF02278">
    <property type="entry name" value="Lyase_8"/>
    <property type="match status" value="1"/>
</dbReference>
<comment type="caution">
    <text evidence="8">The sequence shown here is derived from an EMBL/GenBank/DDBJ whole genome shotgun (WGS) entry which is preliminary data.</text>
</comment>
<gene>
    <name evidence="8" type="ORF">RDB_LOCUS180780</name>
</gene>
<organism evidence="8 9">
    <name type="scientific">Rhizoctonia solani</name>
    <dbReference type="NCBI Taxonomy" id="456999"/>
    <lineage>
        <taxon>Eukaryota</taxon>
        <taxon>Fungi</taxon>
        <taxon>Dikarya</taxon>
        <taxon>Basidiomycota</taxon>
        <taxon>Agaricomycotina</taxon>
        <taxon>Agaricomycetes</taxon>
        <taxon>Cantharellales</taxon>
        <taxon>Ceratobasidiaceae</taxon>
        <taxon>Rhizoctonia</taxon>
    </lineage>
</organism>
<evidence type="ECO:0000313" key="8">
    <source>
        <dbReference type="EMBL" id="CAE6473793.1"/>
    </source>
</evidence>
<evidence type="ECO:0000256" key="3">
    <source>
        <dbReference type="ARBA" id="ARBA00023239"/>
    </source>
</evidence>
<accession>A0A8H3GZ81</accession>
<keyword evidence="3" id="KW-0456">Lyase</keyword>
<feature type="domain" description="Polysaccharide lyase family 8 central" evidence="5">
    <location>
        <begin position="390"/>
        <end position="629"/>
    </location>
</feature>
<dbReference type="Gene3D" id="1.50.10.100">
    <property type="entry name" value="Chondroitin AC/alginate lyase"/>
    <property type="match status" value="1"/>
</dbReference>
<dbReference type="AlphaFoldDB" id="A0A8H3GZ81"/>
<dbReference type="SUPFAM" id="SSF49863">
    <property type="entry name" value="Hyaluronate lyase-like, C-terminal domain"/>
    <property type="match status" value="1"/>
</dbReference>
<dbReference type="InterPro" id="IPR004103">
    <property type="entry name" value="Lyase_8_C"/>
</dbReference>
<feature type="signal peptide" evidence="4">
    <location>
        <begin position="1"/>
        <end position="24"/>
    </location>
</feature>
<dbReference type="PANTHER" id="PTHR38481:SF1">
    <property type="entry name" value="HYALURONATE LYASE"/>
    <property type="match status" value="1"/>
</dbReference>